<dbReference type="InterPro" id="IPR004299">
    <property type="entry name" value="MBOAT_fam"/>
</dbReference>
<feature type="transmembrane region" description="Helical" evidence="8">
    <location>
        <begin position="74"/>
        <end position="94"/>
    </location>
</feature>
<accession>A0A1F5KJR5</accession>
<dbReference type="PIRSF" id="PIRSF016636">
    <property type="entry name" value="AlgI_DltB"/>
    <property type="match status" value="1"/>
</dbReference>
<evidence type="ECO:0000256" key="6">
    <source>
        <dbReference type="ARBA" id="ARBA00023136"/>
    </source>
</evidence>
<evidence type="ECO:0000256" key="1">
    <source>
        <dbReference type="ARBA" id="ARBA00004651"/>
    </source>
</evidence>
<dbReference type="InterPro" id="IPR051085">
    <property type="entry name" value="MB_O-acyltransferase"/>
</dbReference>
<evidence type="ECO:0000256" key="5">
    <source>
        <dbReference type="ARBA" id="ARBA00022989"/>
    </source>
</evidence>
<dbReference type="PANTHER" id="PTHR13285">
    <property type="entry name" value="ACYLTRANSFERASE"/>
    <property type="match status" value="1"/>
</dbReference>
<name>A0A1F5KJR5_9BACT</name>
<keyword evidence="6 7" id="KW-0472">Membrane</keyword>
<dbReference type="Proteomes" id="UP000177328">
    <property type="component" value="Unassembled WGS sequence"/>
</dbReference>
<feature type="transmembrane region" description="Helical" evidence="8">
    <location>
        <begin position="322"/>
        <end position="343"/>
    </location>
</feature>
<evidence type="ECO:0000256" key="3">
    <source>
        <dbReference type="ARBA" id="ARBA00022475"/>
    </source>
</evidence>
<feature type="transmembrane region" description="Helical" evidence="8">
    <location>
        <begin position="6"/>
        <end position="23"/>
    </location>
</feature>
<feature type="transmembrane region" description="Helical" evidence="8">
    <location>
        <begin position="219"/>
        <end position="239"/>
    </location>
</feature>
<dbReference type="AlphaFoldDB" id="A0A1F5KJR5"/>
<dbReference type="InterPro" id="IPR028362">
    <property type="entry name" value="AlgI"/>
</dbReference>
<evidence type="ECO:0000256" key="8">
    <source>
        <dbReference type="SAM" id="Phobius"/>
    </source>
</evidence>
<keyword evidence="7" id="KW-0808">Transferase</keyword>
<dbReference type="PIRSF" id="PIRSF500217">
    <property type="entry name" value="AlgI"/>
    <property type="match status" value="1"/>
</dbReference>
<sequence length="467" mass="54166">MLFSSPIFLFLFLPTVLVGYFLLFRKHKNLFLILASLFFYAWGETTYIFLLLGIILINYLFALRISKRKKGLDLWFYFGILTNLGILVYFKYLVFFASFLLKPLVLLNLSLPSVSLYTPLGISFITFHALSYLIDVKRKTINPEKKFSKFLLYMCLFPHLIAGPIVRFKDIGRQIRKRGVSLELFSSGVARLAVGLAKKVVIADTCATVADRIFAIRPYYLSSELLWIALLAYTLQIYFDFSGYSDMAIGLAKMFGFNFNENFNYPYISRSIQEFWKRWHMTLSSWFRDYVYIPLGGSQRGLTKTCLNILIVFTLTGLWHGASWHFVMWGLYYGILLVLERLFLGKFLARSWKPIQYLYTIFAVMIGWLIFRTDSLNYTLFLLKIMFGLTPGNHTLSPFIFVSNYQLLILIIAIFTALPVVSKINQTLSNHQTVLQFGKTIFIITLFIYSIISVAGSTFAPFIYFRF</sequence>
<keyword evidence="5 8" id="KW-1133">Transmembrane helix</keyword>
<protein>
    <recommendedName>
        <fullName evidence="11">Alginate O-acetyltransferase</fullName>
    </recommendedName>
</protein>
<dbReference type="GO" id="GO:0005886">
    <property type="term" value="C:plasma membrane"/>
    <property type="evidence" value="ECO:0007669"/>
    <property type="project" value="UniProtKB-SubCell"/>
</dbReference>
<evidence type="ECO:0000313" key="9">
    <source>
        <dbReference type="EMBL" id="OGE41114.1"/>
    </source>
</evidence>
<comment type="subcellular location">
    <subcellularLocation>
        <location evidence="1">Cell membrane</location>
        <topology evidence="1">Multi-pass membrane protein</topology>
    </subcellularLocation>
</comment>
<gene>
    <name evidence="9" type="ORF">A3D25_01085</name>
</gene>
<evidence type="ECO:0000256" key="7">
    <source>
        <dbReference type="PIRNR" id="PIRNR016636"/>
    </source>
</evidence>
<feature type="transmembrane region" description="Helical" evidence="8">
    <location>
        <begin position="30"/>
        <end position="62"/>
    </location>
</feature>
<feature type="transmembrane region" description="Helical" evidence="8">
    <location>
        <begin position="399"/>
        <end position="421"/>
    </location>
</feature>
<comment type="caution">
    <text evidence="9">The sequence shown here is derived from an EMBL/GenBank/DDBJ whole genome shotgun (WGS) entry which is preliminary data.</text>
</comment>
<dbReference type="GO" id="GO:0042121">
    <property type="term" value="P:alginic acid biosynthetic process"/>
    <property type="evidence" value="ECO:0007669"/>
    <property type="project" value="InterPro"/>
</dbReference>
<keyword evidence="7" id="KW-0012">Acyltransferase</keyword>
<reference evidence="9 10" key="1">
    <citation type="journal article" date="2016" name="Nat. Commun.">
        <title>Thousands of microbial genomes shed light on interconnected biogeochemical processes in an aquifer system.</title>
        <authorList>
            <person name="Anantharaman K."/>
            <person name="Brown C.T."/>
            <person name="Hug L.A."/>
            <person name="Sharon I."/>
            <person name="Castelle C.J."/>
            <person name="Probst A.J."/>
            <person name="Thomas B.C."/>
            <person name="Singh A."/>
            <person name="Wilkins M.J."/>
            <person name="Karaoz U."/>
            <person name="Brodie E.L."/>
            <person name="Williams K.H."/>
            <person name="Hubbard S.S."/>
            <person name="Banfield J.F."/>
        </authorList>
    </citation>
    <scope>NUCLEOTIDE SEQUENCE [LARGE SCALE GENOMIC DNA]</scope>
</reference>
<evidence type="ECO:0000256" key="4">
    <source>
        <dbReference type="ARBA" id="ARBA00022692"/>
    </source>
</evidence>
<evidence type="ECO:0000313" key="10">
    <source>
        <dbReference type="Proteomes" id="UP000177328"/>
    </source>
</evidence>
<keyword evidence="3 7" id="KW-1003">Cell membrane</keyword>
<dbReference type="GO" id="GO:0016746">
    <property type="term" value="F:acyltransferase activity"/>
    <property type="evidence" value="ECO:0007669"/>
    <property type="project" value="UniProtKB-KW"/>
</dbReference>
<keyword evidence="4 8" id="KW-0812">Transmembrane</keyword>
<organism evidence="9 10">
    <name type="scientific">Candidatus Daviesbacteria bacterium RIFCSPHIGHO2_02_FULL_43_12</name>
    <dbReference type="NCBI Taxonomy" id="1797776"/>
    <lineage>
        <taxon>Bacteria</taxon>
        <taxon>Candidatus Daviesiibacteriota</taxon>
    </lineage>
</organism>
<feature type="transmembrane region" description="Helical" evidence="8">
    <location>
        <begin position="441"/>
        <end position="465"/>
    </location>
</feature>
<evidence type="ECO:0000256" key="2">
    <source>
        <dbReference type="ARBA" id="ARBA00010323"/>
    </source>
</evidence>
<proteinExistence type="inferred from homology"/>
<feature type="transmembrane region" description="Helical" evidence="8">
    <location>
        <begin position="106"/>
        <end position="130"/>
    </location>
</feature>
<feature type="transmembrane region" description="Helical" evidence="8">
    <location>
        <begin position="355"/>
        <end position="371"/>
    </location>
</feature>
<dbReference type="InterPro" id="IPR024194">
    <property type="entry name" value="Ac/AlaTfrase_AlgI/DltB"/>
</dbReference>
<dbReference type="EMBL" id="MFDD01000002">
    <property type="protein sequence ID" value="OGE41114.1"/>
    <property type="molecule type" value="Genomic_DNA"/>
</dbReference>
<comment type="similarity">
    <text evidence="2 7">Belongs to the membrane-bound acyltransferase family.</text>
</comment>
<dbReference type="PANTHER" id="PTHR13285:SF18">
    <property type="entry name" value="PROTEIN-CYSTEINE N-PALMITOYLTRANSFERASE RASP"/>
    <property type="match status" value="1"/>
</dbReference>
<dbReference type="Pfam" id="PF03062">
    <property type="entry name" value="MBOAT"/>
    <property type="match status" value="1"/>
</dbReference>
<evidence type="ECO:0008006" key="11">
    <source>
        <dbReference type="Google" id="ProtNLM"/>
    </source>
</evidence>